<evidence type="ECO:0000259" key="1">
    <source>
        <dbReference type="PROSITE" id="PS50883"/>
    </source>
</evidence>
<dbReference type="InterPro" id="IPR001633">
    <property type="entry name" value="EAL_dom"/>
</dbReference>
<dbReference type="Proteomes" id="UP001056756">
    <property type="component" value="Chromosome"/>
</dbReference>
<feature type="domain" description="EAL" evidence="1">
    <location>
        <begin position="90"/>
        <end position="330"/>
    </location>
</feature>
<dbReference type="InterPro" id="IPR035919">
    <property type="entry name" value="EAL_sf"/>
</dbReference>
<dbReference type="Gene3D" id="3.20.20.450">
    <property type="entry name" value="EAL domain"/>
    <property type="match status" value="1"/>
</dbReference>
<dbReference type="PROSITE" id="PS50883">
    <property type="entry name" value="EAL"/>
    <property type="match status" value="1"/>
</dbReference>
<protein>
    <submittedName>
        <fullName evidence="2">EAL domain-containing protein</fullName>
    </submittedName>
</protein>
<dbReference type="PANTHER" id="PTHR33121:SF70">
    <property type="entry name" value="SIGNALING PROTEIN YKOW"/>
    <property type="match status" value="1"/>
</dbReference>
<dbReference type="KEGG" id="plig:NAG76_05710"/>
<evidence type="ECO:0000313" key="3">
    <source>
        <dbReference type="Proteomes" id="UP001056756"/>
    </source>
</evidence>
<dbReference type="Pfam" id="PF00563">
    <property type="entry name" value="EAL"/>
    <property type="match status" value="1"/>
</dbReference>
<dbReference type="AlphaFoldDB" id="A0A9J6ZHX6"/>
<accession>A0A9J6ZHX6</accession>
<gene>
    <name evidence="2" type="ORF">NAG76_05710</name>
</gene>
<proteinExistence type="predicted"/>
<organism evidence="2 3">
    <name type="scientific">Candidatus Pristimantibacillus lignocellulolyticus</name>
    <dbReference type="NCBI Taxonomy" id="2994561"/>
    <lineage>
        <taxon>Bacteria</taxon>
        <taxon>Bacillati</taxon>
        <taxon>Bacillota</taxon>
        <taxon>Bacilli</taxon>
        <taxon>Bacillales</taxon>
        <taxon>Paenibacillaceae</taxon>
        <taxon>Candidatus Pristimantibacillus</taxon>
    </lineage>
</organism>
<evidence type="ECO:0000313" key="2">
    <source>
        <dbReference type="EMBL" id="URN95742.1"/>
    </source>
</evidence>
<dbReference type="EMBL" id="CP097899">
    <property type="protein sequence ID" value="URN95742.1"/>
    <property type="molecule type" value="Genomic_DNA"/>
</dbReference>
<reference evidence="2" key="1">
    <citation type="submission" date="2022-05" db="EMBL/GenBank/DDBJ databases">
        <title>Novel bacterial taxa in a minimal lignocellulolytic consortium and its capacity to transform plastics disclosed by genome-resolved metagenomics.</title>
        <authorList>
            <person name="Rodriguez C.A.D."/>
            <person name="Diaz-Garcia L."/>
            <person name="Herrera K."/>
            <person name="Tarazona N.A."/>
            <person name="Sproer C."/>
            <person name="Overmann J."/>
            <person name="Jimenez D.J."/>
        </authorList>
    </citation>
    <scope>NUCLEOTIDE SEQUENCE</scope>
    <source>
        <strain evidence="2">MAG5</strain>
    </source>
</reference>
<sequence>MECKSCLVQELTFEFRIIGKNNLKVVPEIIKYLERGHSLIKVKSNESIVLAIKENGVRDFLDFCKDHLDANHITFRIDRKEWIELSQINRILDVHWIDEVILNETVLCHFQPIVNVKEEIYAYESLARFQRTDGSLIFPQEIFSAARSRGRLYALDKLCRMTAVKHGATINKKIFINFIPTSIYSPEFCLQSTVQLAEQLGIDPSIFVFEVVETEKVEDIEHLKRILAFYKNRGFSYALDDVGEGYSTIEMLSELQPQYMKLDMRYVQGVSQDVTKQRIANIFLEKAMNIQSIPLAEGVECREDFEWLKERGYQLFQGYYFGRPEPISRE</sequence>
<dbReference type="SUPFAM" id="SSF141868">
    <property type="entry name" value="EAL domain-like"/>
    <property type="match status" value="1"/>
</dbReference>
<dbReference type="CDD" id="cd01948">
    <property type="entry name" value="EAL"/>
    <property type="match status" value="1"/>
</dbReference>
<dbReference type="InterPro" id="IPR050706">
    <property type="entry name" value="Cyclic-di-GMP_PDE-like"/>
</dbReference>
<name>A0A9J6ZHX6_9BACL</name>
<dbReference type="SMART" id="SM00052">
    <property type="entry name" value="EAL"/>
    <property type="match status" value="1"/>
</dbReference>
<dbReference type="PANTHER" id="PTHR33121">
    <property type="entry name" value="CYCLIC DI-GMP PHOSPHODIESTERASE PDEF"/>
    <property type="match status" value="1"/>
</dbReference>
<dbReference type="GO" id="GO:0071111">
    <property type="term" value="F:cyclic-guanylate-specific phosphodiesterase activity"/>
    <property type="evidence" value="ECO:0007669"/>
    <property type="project" value="InterPro"/>
</dbReference>